<keyword evidence="4" id="KW-0238">DNA-binding</keyword>
<feature type="domain" description="BZIP" evidence="8">
    <location>
        <begin position="113"/>
        <end position="128"/>
    </location>
</feature>
<dbReference type="GO" id="GO:0045893">
    <property type="term" value="P:positive regulation of DNA-templated transcription"/>
    <property type="evidence" value="ECO:0007669"/>
    <property type="project" value="InterPro"/>
</dbReference>
<sequence length="146" mass="16181">MEEVWKDINLPSSPSLPLIHHRPNPQPCILPETNSQSSSSNDILLQDFLAGTFKDNAPPNTSSLPRLKTLQPPISLSLNSSTSQSNNNNQTLGGGGRQVMEQARDGGADRRQRRMMKNRESAARSRARKQASTTTSLESAWFMMFD</sequence>
<gene>
    <name evidence="9" type="ORF">J5N97_023935</name>
</gene>
<dbReference type="Proteomes" id="UP001085076">
    <property type="component" value="Miscellaneous, Linkage group lg07"/>
</dbReference>
<comment type="subcellular location">
    <subcellularLocation>
        <location evidence="1">Nucleus</location>
    </subcellularLocation>
</comment>
<feature type="region of interest" description="Disordered" evidence="7">
    <location>
        <begin position="1"/>
        <end position="133"/>
    </location>
</feature>
<dbReference type="PANTHER" id="PTHR22952:SF433">
    <property type="entry name" value="PROTEIN FD"/>
    <property type="match status" value="1"/>
</dbReference>
<comment type="caution">
    <text evidence="9">The sequence shown here is derived from an EMBL/GenBank/DDBJ whole genome shotgun (WGS) entry which is preliminary data.</text>
</comment>
<evidence type="ECO:0000256" key="5">
    <source>
        <dbReference type="ARBA" id="ARBA00023163"/>
    </source>
</evidence>
<keyword evidence="6" id="KW-0539">Nucleus</keyword>
<evidence type="ECO:0000259" key="8">
    <source>
        <dbReference type="PROSITE" id="PS00036"/>
    </source>
</evidence>
<dbReference type="GO" id="GO:0009738">
    <property type="term" value="P:abscisic acid-activated signaling pathway"/>
    <property type="evidence" value="ECO:0007669"/>
    <property type="project" value="UniProtKB-KW"/>
</dbReference>
<accession>A0A9D5C6C6</accession>
<evidence type="ECO:0000256" key="2">
    <source>
        <dbReference type="ARBA" id="ARBA00022682"/>
    </source>
</evidence>
<dbReference type="GO" id="GO:0005634">
    <property type="term" value="C:nucleus"/>
    <property type="evidence" value="ECO:0007669"/>
    <property type="project" value="UniProtKB-SubCell"/>
</dbReference>
<protein>
    <recommendedName>
        <fullName evidence="8">BZIP domain-containing protein</fullName>
    </recommendedName>
</protein>
<evidence type="ECO:0000256" key="6">
    <source>
        <dbReference type="ARBA" id="ARBA00023242"/>
    </source>
</evidence>
<organism evidence="9 10">
    <name type="scientific">Dioscorea zingiberensis</name>
    <dbReference type="NCBI Taxonomy" id="325984"/>
    <lineage>
        <taxon>Eukaryota</taxon>
        <taxon>Viridiplantae</taxon>
        <taxon>Streptophyta</taxon>
        <taxon>Embryophyta</taxon>
        <taxon>Tracheophyta</taxon>
        <taxon>Spermatophyta</taxon>
        <taxon>Magnoliopsida</taxon>
        <taxon>Liliopsida</taxon>
        <taxon>Dioscoreales</taxon>
        <taxon>Dioscoreaceae</taxon>
        <taxon>Dioscorea</taxon>
    </lineage>
</organism>
<evidence type="ECO:0000256" key="7">
    <source>
        <dbReference type="SAM" id="MobiDB-lite"/>
    </source>
</evidence>
<evidence type="ECO:0000256" key="4">
    <source>
        <dbReference type="ARBA" id="ARBA00023125"/>
    </source>
</evidence>
<keyword evidence="2" id="KW-0938">Abscisic acid signaling pathway</keyword>
<evidence type="ECO:0000313" key="10">
    <source>
        <dbReference type="Proteomes" id="UP001085076"/>
    </source>
</evidence>
<keyword evidence="3" id="KW-0805">Transcription regulation</keyword>
<dbReference type="Gene3D" id="1.20.5.170">
    <property type="match status" value="1"/>
</dbReference>
<reference evidence="9" key="2">
    <citation type="journal article" date="2022" name="Hortic Res">
        <title>The genome of Dioscorea zingiberensis sheds light on the biosynthesis, origin and evolution of the medicinally important diosgenin saponins.</title>
        <authorList>
            <person name="Li Y."/>
            <person name="Tan C."/>
            <person name="Li Z."/>
            <person name="Guo J."/>
            <person name="Li S."/>
            <person name="Chen X."/>
            <person name="Wang C."/>
            <person name="Dai X."/>
            <person name="Yang H."/>
            <person name="Song W."/>
            <person name="Hou L."/>
            <person name="Xu J."/>
            <person name="Tong Z."/>
            <person name="Xu A."/>
            <person name="Yuan X."/>
            <person name="Wang W."/>
            <person name="Yang Q."/>
            <person name="Chen L."/>
            <person name="Sun Z."/>
            <person name="Wang K."/>
            <person name="Pan B."/>
            <person name="Chen J."/>
            <person name="Bao Y."/>
            <person name="Liu F."/>
            <person name="Qi X."/>
            <person name="Gang D.R."/>
            <person name="Wen J."/>
            <person name="Li J."/>
        </authorList>
    </citation>
    <scope>NUCLEOTIDE SEQUENCE</scope>
    <source>
        <strain evidence="9">Dzin_1.0</strain>
    </source>
</reference>
<dbReference type="AlphaFoldDB" id="A0A9D5C6C6"/>
<dbReference type="PROSITE" id="PS00036">
    <property type="entry name" value="BZIP_BASIC"/>
    <property type="match status" value="1"/>
</dbReference>
<name>A0A9D5C6C6_9LILI</name>
<evidence type="ECO:0000256" key="3">
    <source>
        <dbReference type="ARBA" id="ARBA00023015"/>
    </source>
</evidence>
<evidence type="ECO:0000256" key="1">
    <source>
        <dbReference type="ARBA" id="ARBA00004123"/>
    </source>
</evidence>
<proteinExistence type="predicted"/>
<reference evidence="9" key="1">
    <citation type="submission" date="2021-03" db="EMBL/GenBank/DDBJ databases">
        <authorList>
            <person name="Li Z."/>
            <person name="Yang C."/>
        </authorList>
    </citation>
    <scope>NUCLEOTIDE SEQUENCE</scope>
    <source>
        <strain evidence="9">Dzin_1.0</strain>
        <tissue evidence="9">Leaf</tissue>
    </source>
</reference>
<dbReference type="SUPFAM" id="SSF57959">
    <property type="entry name" value="Leucine zipper domain"/>
    <property type="match status" value="1"/>
</dbReference>
<feature type="compositionally biased region" description="Polar residues" evidence="7">
    <location>
        <begin position="32"/>
        <end position="43"/>
    </location>
</feature>
<dbReference type="GO" id="GO:0003700">
    <property type="term" value="F:DNA-binding transcription factor activity"/>
    <property type="evidence" value="ECO:0007669"/>
    <property type="project" value="InterPro"/>
</dbReference>
<dbReference type="InterPro" id="IPR043452">
    <property type="entry name" value="BZIP46-like"/>
</dbReference>
<dbReference type="Pfam" id="PF00170">
    <property type="entry name" value="bZIP_1"/>
    <property type="match status" value="1"/>
</dbReference>
<keyword evidence="10" id="KW-1185">Reference proteome</keyword>
<dbReference type="InterPro" id="IPR046347">
    <property type="entry name" value="bZIP_sf"/>
</dbReference>
<dbReference type="PANTHER" id="PTHR22952">
    <property type="entry name" value="CAMP-RESPONSE ELEMENT BINDING PROTEIN-RELATED"/>
    <property type="match status" value="1"/>
</dbReference>
<feature type="compositionally biased region" description="Low complexity" evidence="7">
    <location>
        <begin position="75"/>
        <end position="91"/>
    </location>
</feature>
<keyword evidence="5" id="KW-0804">Transcription</keyword>
<dbReference type="CDD" id="cd14707">
    <property type="entry name" value="bZIP_plant_BZIP46"/>
    <property type="match status" value="1"/>
</dbReference>
<dbReference type="EMBL" id="JAGGNH010000007">
    <property type="protein sequence ID" value="KAJ0967018.1"/>
    <property type="molecule type" value="Genomic_DNA"/>
</dbReference>
<evidence type="ECO:0000313" key="9">
    <source>
        <dbReference type="EMBL" id="KAJ0967018.1"/>
    </source>
</evidence>
<dbReference type="InterPro" id="IPR004827">
    <property type="entry name" value="bZIP"/>
</dbReference>
<dbReference type="GO" id="GO:0003677">
    <property type="term" value="F:DNA binding"/>
    <property type="evidence" value="ECO:0007669"/>
    <property type="project" value="UniProtKB-KW"/>
</dbReference>